<dbReference type="InterPro" id="IPR050964">
    <property type="entry name" value="Striated_Muscle_Regulatory"/>
</dbReference>
<keyword evidence="3" id="KW-1133">Transmembrane helix</keyword>
<dbReference type="InterPro" id="IPR036179">
    <property type="entry name" value="Ig-like_dom_sf"/>
</dbReference>
<proteinExistence type="predicted"/>
<dbReference type="InterPro" id="IPR003961">
    <property type="entry name" value="FN3_dom"/>
</dbReference>
<feature type="region of interest" description="Disordered" evidence="2">
    <location>
        <begin position="679"/>
        <end position="710"/>
    </location>
</feature>
<gene>
    <name evidence="4" type="ORF">PACLA_8A010193</name>
</gene>
<dbReference type="PANTHER" id="PTHR13817:SF166">
    <property type="entry name" value="NEURONAL IGCAM-RELATED"/>
    <property type="match status" value="1"/>
</dbReference>
<dbReference type="InterPro" id="IPR003598">
    <property type="entry name" value="Ig_sub2"/>
</dbReference>
<protein>
    <submittedName>
        <fullName evidence="4">Down syndrome cell adhesion molecule homolog</fullName>
    </submittedName>
</protein>
<evidence type="ECO:0000313" key="5">
    <source>
        <dbReference type="Proteomes" id="UP001152795"/>
    </source>
</evidence>
<reference evidence="4" key="1">
    <citation type="submission" date="2020-04" db="EMBL/GenBank/DDBJ databases">
        <authorList>
            <person name="Alioto T."/>
            <person name="Alioto T."/>
            <person name="Gomez Garrido J."/>
        </authorList>
    </citation>
    <scope>NUCLEOTIDE SEQUENCE</scope>
    <source>
        <strain evidence="4">A484AB</strain>
    </source>
</reference>
<dbReference type="PROSITE" id="PS50835">
    <property type="entry name" value="IG_LIKE"/>
    <property type="match status" value="1"/>
</dbReference>
<dbReference type="SMART" id="SM00060">
    <property type="entry name" value="FN3"/>
    <property type="match status" value="3"/>
</dbReference>
<evidence type="ECO:0000256" key="1">
    <source>
        <dbReference type="ARBA" id="ARBA00022737"/>
    </source>
</evidence>
<evidence type="ECO:0000313" key="4">
    <source>
        <dbReference type="EMBL" id="CAB3996532.1"/>
    </source>
</evidence>
<name>A0A6S7H1L5_PARCT</name>
<accession>A0A6S7H1L5</accession>
<feature type="compositionally biased region" description="Basic and acidic residues" evidence="2">
    <location>
        <begin position="698"/>
        <end position="710"/>
    </location>
</feature>
<dbReference type="SMART" id="SM00408">
    <property type="entry name" value="IGc2"/>
    <property type="match status" value="1"/>
</dbReference>
<dbReference type="PANTHER" id="PTHR13817">
    <property type="entry name" value="TITIN"/>
    <property type="match status" value="1"/>
</dbReference>
<keyword evidence="3" id="KW-0812">Transmembrane</keyword>
<feature type="transmembrane region" description="Helical" evidence="3">
    <location>
        <begin position="513"/>
        <end position="534"/>
    </location>
</feature>
<sequence length="710" mass="79939">MNLNCSSNELAITKVDRDDSGFYVCAARNYAGYINTTFFVNVQYPPYVLISEQKVSIVAGAHAILRCPVNANPAAEIQWITPVWFQGPRLTITKVNISHDGQYSCRGKNFLGTTVASLQVQVMTPPHIVDLKLVHLLNNIVSISCVTIGTPESVVDWIDLTPSPAGFFNVHDGNLQIEKKYINNMKFLCNASNVYGWMTKHVAVPSSPYNFNTTKISSSSVTFSWLTDDSEIISNFIVERRSISDWVTINSSVISPWFEDRNLSPFTTFLYRVSAENVLGTSKLGGSFNVSTKEGVPSYPSKLEAKSRSLTSITVYWEPPTEPRGQLTNIVYEMYYKESTTLPENEVKIAVENMKGHIRIQKLKSNTLYIIKIRAGRQTDGGLNWSDYRWLRTRTLQKAPTTAPKEIKAVSNGPRKIYVTWERSHTYVEGYKLQYKEYESINLTTVVQIKSWNTSSYMIMGLTASRYYEIQLNMFTTGGDGPWSHPKVVHTEADRLALPGPIASSSGSLPWKIAVGGSVLAVILLLLLLLYIYLMRKSNHKERSDTKRTKKKSRKHGGYDFTDNMSGVSNESEGSTEGVYNVNIVNDHIDLSMFDNSHHTIVAPETMYVENPILPTHQDDSDDSDEAVRLATFIARPSPHPTPHLTGRRQLDASHVNPAYHSDEDDDMYSLNVDRAATTKRYQTDENSNNPVYAQVDLAKKERDKKNSRE</sequence>
<keyword evidence="5" id="KW-1185">Reference proteome</keyword>
<dbReference type="AlphaFoldDB" id="A0A6S7H1L5"/>
<dbReference type="Gene3D" id="2.60.40.10">
    <property type="entry name" value="Immunoglobulins"/>
    <property type="match status" value="5"/>
</dbReference>
<dbReference type="EMBL" id="CACRXK020002889">
    <property type="protein sequence ID" value="CAB3996532.1"/>
    <property type="molecule type" value="Genomic_DNA"/>
</dbReference>
<keyword evidence="3" id="KW-0472">Membrane</keyword>
<comment type="caution">
    <text evidence="4">The sequence shown here is derived from an EMBL/GenBank/DDBJ whole genome shotgun (WGS) entry which is preliminary data.</text>
</comment>
<dbReference type="SMART" id="SM00409">
    <property type="entry name" value="IG"/>
    <property type="match status" value="1"/>
</dbReference>
<feature type="region of interest" description="Disordered" evidence="2">
    <location>
        <begin position="542"/>
        <end position="575"/>
    </location>
</feature>
<dbReference type="InterPro" id="IPR013783">
    <property type="entry name" value="Ig-like_fold"/>
</dbReference>
<dbReference type="PROSITE" id="PS50853">
    <property type="entry name" value="FN3"/>
    <property type="match status" value="3"/>
</dbReference>
<organism evidence="4 5">
    <name type="scientific">Paramuricea clavata</name>
    <name type="common">Red gorgonian</name>
    <name type="synonym">Violescent sea-whip</name>
    <dbReference type="NCBI Taxonomy" id="317549"/>
    <lineage>
        <taxon>Eukaryota</taxon>
        <taxon>Metazoa</taxon>
        <taxon>Cnidaria</taxon>
        <taxon>Anthozoa</taxon>
        <taxon>Octocorallia</taxon>
        <taxon>Malacalcyonacea</taxon>
        <taxon>Plexauridae</taxon>
        <taxon>Paramuricea</taxon>
    </lineage>
</organism>
<feature type="compositionally biased region" description="Polar residues" evidence="2">
    <location>
        <begin position="563"/>
        <end position="575"/>
    </location>
</feature>
<dbReference type="CDD" id="cd00063">
    <property type="entry name" value="FN3"/>
    <property type="match status" value="3"/>
</dbReference>
<dbReference type="OrthoDB" id="5979564at2759"/>
<dbReference type="InterPro" id="IPR007110">
    <property type="entry name" value="Ig-like_dom"/>
</dbReference>
<evidence type="ECO:0000256" key="2">
    <source>
        <dbReference type="SAM" id="MobiDB-lite"/>
    </source>
</evidence>
<dbReference type="InterPro" id="IPR036116">
    <property type="entry name" value="FN3_sf"/>
</dbReference>
<dbReference type="InterPro" id="IPR003599">
    <property type="entry name" value="Ig_sub"/>
</dbReference>
<dbReference type="SUPFAM" id="SSF49265">
    <property type="entry name" value="Fibronectin type III"/>
    <property type="match status" value="2"/>
</dbReference>
<dbReference type="Pfam" id="PF00041">
    <property type="entry name" value="fn3"/>
    <property type="match status" value="2"/>
</dbReference>
<keyword evidence="1" id="KW-0677">Repeat</keyword>
<dbReference type="Proteomes" id="UP001152795">
    <property type="component" value="Unassembled WGS sequence"/>
</dbReference>
<evidence type="ECO:0000256" key="3">
    <source>
        <dbReference type="SAM" id="Phobius"/>
    </source>
</evidence>
<dbReference type="SUPFAM" id="SSF48726">
    <property type="entry name" value="Immunoglobulin"/>
    <property type="match status" value="2"/>
</dbReference>